<feature type="domain" description="Ice-binding protein C-terminal" evidence="2">
    <location>
        <begin position="225"/>
        <end position="247"/>
    </location>
</feature>
<sequence>MKKLTVYFIMLCFVTVIGAGSAKAIPASLPGLQAAFDTITTAPVSGSSSVDASNDYIPDYLDSYWMLAAGGASFASLVIELAGWADNNTFGVYSDSGGSIEIFNGSESSGDKRVMSMSYNGSSYDVQVTNLVTMTATYATFGSPDFSFYITSPDGTFYSNSSKNVDGYDYMLAYQGASTDTISFGSATPALWTTNQFMLAWEDSLKGRIDEDYNDMLVLMESIYPVPEPITLILLGSGLAGFALMRRKFSDN</sequence>
<evidence type="ECO:0000313" key="3">
    <source>
        <dbReference type="EMBL" id="VAX15903.1"/>
    </source>
</evidence>
<gene>
    <name evidence="3" type="ORF">MNBD_NITROSPINAE04-1189</name>
</gene>
<name>A0A3B1BUK4_9ZZZZ</name>
<organism evidence="3">
    <name type="scientific">hydrothermal vent metagenome</name>
    <dbReference type="NCBI Taxonomy" id="652676"/>
    <lineage>
        <taxon>unclassified sequences</taxon>
        <taxon>metagenomes</taxon>
        <taxon>ecological metagenomes</taxon>
    </lineage>
</organism>
<proteinExistence type="predicted"/>
<evidence type="ECO:0000259" key="2">
    <source>
        <dbReference type="Pfam" id="PF07589"/>
    </source>
</evidence>
<feature type="transmembrane region" description="Helical" evidence="1">
    <location>
        <begin position="229"/>
        <end position="245"/>
    </location>
</feature>
<reference evidence="3" key="1">
    <citation type="submission" date="2018-06" db="EMBL/GenBank/DDBJ databases">
        <authorList>
            <person name="Zhirakovskaya E."/>
        </authorList>
    </citation>
    <scope>NUCLEOTIDE SEQUENCE</scope>
</reference>
<dbReference type="AlphaFoldDB" id="A0A3B1BUK4"/>
<dbReference type="NCBIfam" id="TIGR02595">
    <property type="entry name" value="PEP_CTERM"/>
    <property type="match status" value="1"/>
</dbReference>
<dbReference type="Pfam" id="PF07589">
    <property type="entry name" value="PEP-CTERM"/>
    <property type="match status" value="1"/>
</dbReference>
<evidence type="ECO:0000256" key="1">
    <source>
        <dbReference type="SAM" id="Phobius"/>
    </source>
</evidence>
<keyword evidence="1" id="KW-1133">Transmembrane helix</keyword>
<keyword evidence="1" id="KW-0812">Transmembrane</keyword>
<dbReference type="EMBL" id="UOGA01000050">
    <property type="protein sequence ID" value="VAX15903.1"/>
    <property type="molecule type" value="Genomic_DNA"/>
</dbReference>
<keyword evidence="1" id="KW-0472">Membrane</keyword>
<accession>A0A3B1BUK4</accession>
<dbReference type="InterPro" id="IPR013424">
    <property type="entry name" value="Ice-binding_C"/>
</dbReference>
<protein>
    <recommendedName>
        <fullName evidence="2">Ice-binding protein C-terminal domain-containing protein</fullName>
    </recommendedName>
</protein>